<dbReference type="AlphaFoldDB" id="A0A1I1EDE5"/>
<dbReference type="Pfam" id="PF08282">
    <property type="entry name" value="Hydrolase_3"/>
    <property type="match status" value="1"/>
</dbReference>
<dbReference type="EMBL" id="FOKY01000008">
    <property type="protein sequence ID" value="SFB82943.1"/>
    <property type="molecule type" value="Genomic_DNA"/>
</dbReference>
<dbReference type="PANTHER" id="PTHR10000">
    <property type="entry name" value="PHOSPHOSERINE PHOSPHATASE"/>
    <property type="match status" value="1"/>
</dbReference>
<dbReference type="InterPro" id="IPR006379">
    <property type="entry name" value="HAD-SF_hydro_IIB"/>
</dbReference>
<protein>
    <submittedName>
        <fullName evidence="1">Uncharacterized protein</fullName>
    </submittedName>
</protein>
<sequence>MRKFLASDLDGTLIHNSAFNKEDLQAIRRFREEGGFFSLCTGRTLNWTVPLFDWGDLECDAMILGNGSAVYTIENIDPLRFTEIVNSNISYHVGLEIIHFFYELEDFALYWSDGQNTYELADRLFLEKNSIVQNDYSRFVMINELYKNPITFNSIGLAPAVPDVEKTKKMLPIVQEKWGHNIEVFRNQYFLDICPKNSSKGFGIRQLAEFLSEPFEFYAVGDSFNDIAMFEFVGKNNAFVMENAEEILKNQGYKKVKSVHECIEHILLR</sequence>
<dbReference type="Gene3D" id="3.40.50.1000">
    <property type="entry name" value="HAD superfamily/HAD-like"/>
    <property type="match status" value="1"/>
</dbReference>
<dbReference type="NCBIfam" id="TIGR01484">
    <property type="entry name" value="HAD-SF-IIB"/>
    <property type="match status" value="1"/>
</dbReference>
<dbReference type="GO" id="GO:0016791">
    <property type="term" value="F:phosphatase activity"/>
    <property type="evidence" value="ECO:0007669"/>
    <property type="project" value="TreeGrafter"/>
</dbReference>
<dbReference type="Gene3D" id="3.30.1240.10">
    <property type="match status" value="1"/>
</dbReference>
<dbReference type="RefSeq" id="WP_092319215.1">
    <property type="nucleotide sequence ID" value="NZ_FOKY01000008.1"/>
</dbReference>
<dbReference type="SUPFAM" id="SSF56784">
    <property type="entry name" value="HAD-like"/>
    <property type="match status" value="1"/>
</dbReference>
<accession>A0A1I1EDE5</accession>
<evidence type="ECO:0000313" key="1">
    <source>
        <dbReference type="EMBL" id="SFB82943.1"/>
    </source>
</evidence>
<dbReference type="OrthoDB" id="9781413at2"/>
<keyword evidence="2" id="KW-1185">Reference proteome</keyword>
<gene>
    <name evidence="1" type="ORF">SAMN02745150_00981</name>
</gene>
<reference evidence="2" key="1">
    <citation type="submission" date="2016-10" db="EMBL/GenBank/DDBJ databases">
        <authorList>
            <person name="Varghese N."/>
            <person name="Submissions S."/>
        </authorList>
    </citation>
    <scope>NUCLEOTIDE SEQUENCE [LARGE SCALE GENOMIC DNA]</scope>
    <source>
        <strain evidence="2">ATCC 43811</strain>
    </source>
</reference>
<dbReference type="InterPro" id="IPR023214">
    <property type="entry name" value="HAD_sf"/>
</dbReference>
<dbReference type="InterPro" id="IPR036412">
    <property type="entry name" value="HAD-like_sf"/>
</dbReference>
<dbReference type="GO" id="GO:0005829">
    <property type="term" value="C:cytosol"/>
    <property type="evidence" value="ECO:0007669"/>
    <property type="project" value="TreeGrafter"/>
</dbReference>
<evidence type="ECO:0000313" key="2">
    <source>
        <dbReference type="Proteomes" id="UP000240042"/>
    </source>
</evidence>
<organism evidence="1 2">
    <name type="scientific">Brevinema andersonii</name>
    <dbReference type="NCBI Taxonomy" id="34097"/>
    <lineage>
        <taxon>Bacteria</taxon>
        <taxon>Pseudomonadati</taxon>
        <taxon>Spirochaetota</taxon>
        <taxon>Spirochaetia</taxon>
        <taxon>Brevinematales</taxon>
        <taxon>Brevinemataceae</taxon>
        <taxon>Brevinema</taxon>
    </lineage>
</organism>
<dbReference type="Proteomes" id="UP000240042">
    <property type="component" value="Unassembled WGS sequence"/>
</dbReference>
<dbReference type="PANTHER" id="PTHR10000:SF8">
    <property type="entry name" value="HAD SUPERFAMILY HYDROLASE-LIKE, TYPE 3"/>
    <property type="match status" value="1"/>
</dbReference>
<name>A0A1I1EDE5_BREAD</name>
<dbReference type="GO" id="GO:0000287">
    <property type="term" value="F:magnesium ion binding"/>
    <property type="evidence" value="ECO:0007669"/>
    <property type="project" value="TreeGrafter"/>
</dbReference>
<proteinExistence type="predicted"/>
<dbReference type="STRING" id="34097.SAMN02745150_00981"/>